<dbReference type="SUPFAM" id="SSF54495">
    <property type="entry name" value="UBC-like"/>
    <property type="match status" value="1"/>
</dbReference>
<dbReference type="PROSITE" id="PS50127">
    <property type="entry name" value="UBC_2"/>
    <property type="match status" value="1"/>
</dbReference>
<dbReference type="InterPro" id="IPR016135">
    <property type="entry name" value="UBQ-conjugating_enzyme/RWD"/>
</dbReference>
<dbReference type="EMBL" id="JAULSW010000004">
    <property type="protein sequence ID" value="KAK3385642.1"/>
    <property type="molecule type" value="Genomic_DNA"/>
</dbReference>
<keyword evidence="4" id="KW-0547">Nucleotide-binding</keyword>
<accession>A0AAE0TZV1</accession>
<comment type="pathway">
    <text evidence="2">Protein modification; protein ubiquitination.</text>
</comment>
<protein>
    <submittedName>
        <fullName evidence="9">Ubiquitin-conjugating enzyme/RWD-like protein</fullName>
    </submittedName>
</protein>
<evidence type="ECO:0000256" key="6">
    <source>
        <dbReference type="ARBA" id="ARBA00022840"/>
    </source>
</evidence>
<evidence type="ECO:0000256" key="1">
    <source>
        <dbReference type="ARBA" id="ARBA00000485"/>
    </source>
</evidence>
<evidence type="ECO:0000256" key="5">
    <source>
        <dbReference type="ARBA" id="ARBA00022786"/>
    </source>
</evidence>
<keyword evidence="6" id="KW-0067">ATP-binding</keyword>
<dbReference type="Pfam" id="PF00179">
    <property type="entry name" value="UQ_con"/>
    <property type="match status" value="1"/>
</dbReference>
<keyword evidence="5" id="KW-0833">Ubl conjugation pathway</keyword>
<evidence type="ECO:0000313" key="9">
    <source>
        <dbReference type="EMBL" id="KAK3385642.1"/>
    </source>
</evidence>
<reference evidence="9" key="2">
    <citation type="submission" date="2023-06" db="EMBL/GenBank/DDBJ databases">
        <authorList>
            <consortium name="Lawrence Berkeley National Laboratory"/>
            <person name="Haridas S."/>
            <person name="Hensen N."/>
            <person name="Bonometti L."/>
            <person name="Westerberg I."/>
            <person name="Brannstrom I.O."/>
            <person name="Guillou S."/>
            <person name="Cros-Aarteil S."/>
            <person name="Calhoun S."/>
            <person name="Kuo A."/>
            <person name="Mondo S."/>
            <person name="Pangilinan J."/>
            <person name="Riley R."/>
            <person name="LaButti K."/>
            <person name="Andreopoulos B."/>
            <person name="Lipzen A."/>
            <person name="Chen C."/>
            <person name="Yanf M."/>
            <person name="Daum C."/>
            <person name="Ng V."/>
            <person name="Clum A."/>
            <person name="Steindorff A."/>
            <person name="Ohm R."/>
            <person name="Martin F."/>
            <person name="Silar P."/>
            <person name="Natvig D."/>
            <person name="Lalanne C."/>
            <person name="Gautier V."/>
            <person name="Ament-velasquez S.L."/>
            <person name="Kruys A."/>
            <person name="Hutchinson M.I."/>
            <person name="Powell A.J."/>
            <person name="Barry K."/>
            <person name="Miller A.N."/>
            <person name="Grigoriev I.V."/>
            <person name="Debuchy R."/>
            <person name="Gladieux P."/>
            <person name="Thoren M.H."/>
            <person name="Johannesson H."/>
        </authorList>
    </citation>
    <scope>NUCLEOTIDE SEQUENCE</scope>
    <source>
        <strain evidence="9">CBS 232.78</strain>
    </source>
</reference>
<dbReference type="GO" id="GO:0061631">
    <property type="term" value="F:ubiquitin conjugating enzyme activity"/>
    <property type="evidence" value="ECO:0007669"/>
    <property type="project" value="UniProtKB-EC"/>
</dbReference>
<sequence>MDPLSITASVAGILSAAVQVTNILGQIKDASESVKAILVEVSHVKIVVTALQKFIDRSLRLDPERAALIQLEDVVTILTQTVLVFSELGAVVKASSSSSSQGSLSRLRDRVAWTWQQTAATRLVGQLQQHKTSLQLLLQIMQCESNMEALQTAASLQDHIEHQLEGDSDLASRLENLDLPPGALELEDLETSEPSSPIDDTGMNMETEGANKSQPPNPLLLQTESQTVQEVDGTPPASFNEVLHASRVYNRVQDREMDAASTILTTRSRAWSILSGISLAQVSIIAVIKLPLYGAELERFWVIASPMAMSSELTVTETLIPTHSNAPRHMEAALTRRLKKELKEMERAIEQGLTRFSAVPVTDDNWLNWQGTILGPGNTPYSGGVFFMSINFPSDYPFKPPRVRCTTRIYHQNIDTSGYIGLDMLEKQWYPILTIVQVLEAICSLLSTPDPSKPLVQEIAQKYTKDRAQHDKTAREWTRKYAI</sequence>
<comment type="catalytic activity">
    <reaction evidence="1">
        <text>S-ubiquitinyl-[E1 ubiquitin-activating enzyme]-L-cysteine + [E2 ubiquitin-conjugating enzyme]-L-cysteine = [E1 ubiquitin-activating enzyme]-L-cysteine + S-ubiquitinyl-[E2 ubiquitin-conjugating enzyme]-L-cysteine.</text>
        <dbReference type="EC" id="2.3.2.23"/>
    </reaction>
</comment>
<dbReference type="PANTHER" id="PTHR24068">
    <property type="entry name" value="UBIQUITIN-CONJUGATING ENZYME E2"/>
    <property type="match status" value="1"/>
</dbReference>
<evidence type="ECO:0000313" key="10">
    <source>
        <dbReference type="Proteomes" id="UP001285441"/>
    </source>
</evidence>
<dbReference type="FunFam" id="3.10.110.10:FF:000101">
    <property type="entry name" value="Ubiquitin-conjugating enzyme E2 D2"/>
    <property type="match status" value="1"/>
</dbReference>
<dbReference type="GO" id="GO:0005524">
    <property type="term" value="F:ATP binding"/>
    <property type="evidence" value="ECO:0007669"/>
    <property type="project" value="UniProtKB-KW"/>
</dbReference>
<keyword evidence="10" id="KW-1185">Reference proteome</keyword>
<comment type="caution">
    <text evidence="9">The sequence shown here is derived from an EMBL/GenBank/DDBJ whole genome shotgun (WGS) entry which is preliminary data.</text>
</comment>
<dbReference type="Gene3D" id="3.10.110.10">
    <property type="entry name" value="Ubiquitin Conjugating Enzyme"/>
    <property type="match status" value="1"/>
</dbReference>
<evidence type="ECO:0000256" key="4">
    <source>
        <dbReference type="ARBA" id="ARBA00022741"/>
    </source>
</evidence>
<evidence type="ECO:0000256" key="3">
    <source>
        <dbReference type="ARBA" id="ARBA00022679"/>
    </source>
</evidence>
<reference evidence="9" key="1">
    <citation type="journal article" date="2023" name="Mol. Phylogenet. Evol.">
        <title>Genome-scale phylogeny and comparative genomics of the fungal order Sordariales.</title>
        <authorList>
            <person name="Hensen N."/>
            <person name="Bonometti L."/>
            <person name="Westerberg I."/>
            <person name="Brannstrom I.O."/>
            <person name="Guillou S."/>
            <person name="Cros-Aarteil S."/>
            <person name="Calhoun S."/>
            <person name="Haridas S."/>
            <person name="Kuo A."/>
            <person name="Mondo S."/>
            <person name="Pangilinan J."/>
            <person name="Riley R."/>
            <person name="LaButti K."/>
            <person name="Andreopoulos B."/>
            <person name="Lipzen A."/>
            <person name="Chen C."/>
            <person name="Yan M."/>
            <person name="Daum C."/>
            <person name="Ng V."/>
            <person name="Clum A."/>
            <person name="Steindorff A."/>
            <person name="Ohm R.A."/>
            <person name="Martin F."/>
            <person name="Silar P."/>
            <person name="Natvig D.O."/>
            <person name="Lalanne C."/>
            <person name="Gautier V."/>
            <person name="Ament-Velasquez S.L."/>
            <person name="Kruys A."/>
            <person name="Hutchinson M.I."/>
            <person name="Powell A.J."/>
            <person name="Barry K."/>
            <person name="Miller A.N."/>
            <person name="Grigoriev I.V."/>
            <person name="Debuchy R."/>
            <person name="Gladieux P."/>
            <person name="Hiltunen Thoren M."/>
            <person name="Johannesson H."/>
        </authorList>
    </citation>
    <scope>NUCLEOTIDE SEQUENCE</scope>
    <source>
        <strain evidence="9">CBS 232.78</strain>
    </source>
</reference>
<evidence type="ECO:0000256" key="7">
    <source>
        <dbReference type="SAM" id="MobiDB-lite"/>
    </source>
</evidence>
<proteinExistence type="predicted"/>
<feature type="domain" description="UBC core" evidence="8">
    <location>
        <begin position="333"/>
        <end position="483"/>
    </location>
</feature>
<dbReference type="AlphaFoldDB" id="A0AAE0TZV1"/>
<feature type="region of interest" description="Disordered" evidence="7">
    <location>
        <begin position="183"/>
        <end position="216"/>
    </location>
</feature>
<gene>
    <name evidence="9" type="ORF">B0H63DRAFT_560205</name>
</gene>
<name>A0AAE0TZV1_9PEZI</name>
<dbReference type="SMART" id="SM00212">
    <property type="entry name" value="UBCc"/>
    <property type="match status" value="1"/>
</dbReference>
<evidence type="ECO:0000259" key="8">
    <source>
        <dbReference type="PROSITE" id="PS50127"/>
    </source>
</evidence>
<dbReference type="Proteomes" id="UP001285441">
    <property type="component" value="Unassembled WGS sequence"/>
</dbReference>
<dbReference type="InterPro" id="IPR000608">
    <property type="entry name" value="UBC"/>
</dbReference>
<keyword evidence="3" id="KW-0808">Transferase</keyword>
<evidence type="ECO:0000256" key="2">
    <source>
        <dbReference type="ARBA" id="ARBA00004906"/>
    </source>
</evidence>
<organism evidence="9 10">
    <name type="scientific">Podospora didyma</name>
    <dbReference type="NCBI Taxonomy" id="330526"/>
    <lineage>
        <taxon>Eukaryota</taxon>
        <taxon>Fungi</taxon>
        <taxon>Dikarya</taxon>
        <taxon>Ascomycota</taxon>
        <taxon>Pezizomycotina</taxon>
        <taxon>Sordariomycetes</taxon>
        <taxon>Sordariomycetidae</taxon>
        <taxon>Sordariales</taxon>
        <taxon>Podosporaceae</taxon>
        <taxon>Podospora</taxon>
    </lineage>
</organism>